<dbReference type="InParanoid" id="A0A2K1JDG1"/>
<dbReference type="EMBL" id="ABEU02000015">
    <property type="protein sequence ID" value="PNR39565.1"/>
    <property type="molecule type" value="Genomic_DNA"/>
</dbReference>
<reference evidence="1 3" key="1">
    <citation type="journal article" date="2008" name="Science">
        <title>The Physcomitrella genome reveals evolutionary insights into the conquest of land by plants.</title>
        <authorList>
            <person name="Rensing S."/>
            <person name="Lang D."/>
            <person name="Zimmer A."/>
            <person name="Terry A."/>
            <person name="Salamov A."/>
            <person name="Shapiro H."/>
            <person name="Nishiyama T."/>
            <person name="Perroud P.-F."/>
            <person name="Lindquist E."/>
            <person name="Kamisugi Y."/>
            <person name="Tanahashi T."/>
            <person name="Sakakibara K."/>
            <person name="Fujita T."/>
            <person name="Oishi K."/>
            <person name="Shin-I T."/>
            <person name="Kuroki Y."/>
            <person name="Toyoda A."/>
            <person name="Suzuki Y."/>
            <person name="Hashimoto A."/>
            <person name="Yamaguchi K."/>
            <person name="Sugano A."/>
            <person name="Kohara Y."/>
            <person name="Fujiyama A."/>
            <person name="Anterola A."/>
            <person name="Aoki S."/>
            <person name="Ashton N."/>
            <person name="Barbazuk W.B."/>
            <person name="Barker E."/>
            <person name="Bennetzen J."/>
            <person name="Bezanilla M."/>
            <person name="Blankenship R."/>
            <person name="Cho S.H."/>
            <person name="Dutcher S."/>
            <person name="Estelle M."/>
            <person name="Fawcett J.A."/>
            <person name="Gundlach H."/>
            <person name="Hanada K."/>
            <person name="Heyl A."/>
            <person name="Hicks K.A."/>
            <person name="Hugh J."/>
            <person name="Lohr M."/>
            <person name="Mayer K."/>
            <person name="Melkozernov A."/>
            <person name="Murata T."/>
            <person name="Nelson D."/>
            <person name="Pils B."/>
            <person name="Prigge M."/>
            <person name="Reiss B."/>
            <person name="Renner T."/>
            <person name="Rombauts S."/>
            <person name="Rushton P."/>
            <person name="Sanderfoot A."/>
            <person name="Schween G."/>
            <person name="Shiu S.-H."/>
            <person name="Stueber K."/>
            <person name="Theodoulou F.L."/>
            <person name="Tu H."/>
            <person name="Van de Peer Y."/>
            <person name="Verrier P.J."/>
            <person name="Waters E."/>
            <person name="Wood A."/>
            <person name="Yang L."/>
            <person name="Cove D."/>
            <person name="Cuming A."/>
            <person name="Hasebe M."/>
            <person name="Lucas S."/>
            <person name="Mishler D.B."/>
            <person name="Reski R."/>
            <person name="Grigoriev I."/>
            <person name="Quatrano R.S."/>
            <person name="Boore J.L."/>
        </authorList>
    </citation>
    <scope>NUCLEOTIDE SEQUENCE [LARGE SCALE GENOMIC DNA]</scope>
    <source>
        <strain evidence="2 3">cv. Gransden 2004</strain>
    </source>
</reference>
<sequence length="156" mass="17737">MECGDLVSHKLLEKPTINNPIDPACSRVGEDFQGEENDLPCHVLPSSKYLSPSVSPPLAQGNRGIYYVLQGSIHHVRVIATSCGPHGTLVLMFCGRIDKLEWDPGRLFWPRRNVLSPFMSFLARIGRDLLQQRYVAPSVIERKWQGVLPLNYRLRW</sequence>
<evidence type="ECO:0000313" key="2">
    <source>
        <dbReference type="EnsemblPlants" id="Pp3c15_17040V3.1"/>
    </source>
</evidence>
<dbReference type="Proteomes" id="UP000006727">
    <property type="component" value="Chromosome 15"/>
</dbReference>
<protein>
    <submittedName>
        <fullName evidence="1 2">Uncharacterized protein</fullName>
    </submittedName>
</protein>
<gene>
    <name evidence="1" type="ORF">PHYPA_019844</name>
</gene>
<dbReference type="AlphaFoldDB" id="A0A2K1JDG1"/>
<reference evidence="1 3" key="2">
    <citation type="journal article" date="2018" name="Plant J.">
        <title>The Physcomitrella patens chromosome-scale assembly reveals moss genome structure and evolution.</title>
        <authorList>
            <person name="Lang D."/>
            <person name="Ullrich K.K."/>
            <person name="Murat F."/>
            <person name="Fuchs J."/>
            <person name="Jenkins J."/>
            <person name="Haas F.B."/>
            <person name="Piednoel M."/>
            <person name="Gundlach H."/>
            <person name="Van Bel M."/>
            <person name="Meyberg R."/>
            <person name="Vives C."/>
            <person name="Morata J."/>
            <person name="Symeonidi A."/>
            <person name="Hiss M."/>
            <person name="Muchero W."/>
            <person name="Kamisugi Y."/>
            <person name="Saleh O."/>
            <person name="Blanc G."/>
            <person name="Decker E.L."/>
            <person name="van Gessel N."/>
            <person name="Grimwood J."/>
            <person name="Hayes R.D."/>
            <person name="Graham S.W."/>
            <person name="Gunter L.E."/>
            <person name="McDaniel S.F."/>
            <person name="Hoernstein S.N.W."/>
            <person name="Larsson A."/>
            <person name="Li F.W."/>
            <person name="Perroud P.F."/>
            <person name="Phillips J."/>
            <person name="Ranjan P."/>
            <person name="Rokshar D.S."/>
            <person name="Rothfels C.J."/>
            <person name="Schneider L."/>
            <person name="Shu S."/>
            <person name="Stevenson D.W."/>
            <person name="Thummler F."/>
            <person name="Tillich M."/>
            <person name="Villarreal Aguilar J.C."/>
            <person name="Widiez T."/>
            <person name="Wong G.K."/>
            <person name="Wymore A."/>
            <person name="Zhang Y."/>
            <person name="Zimmer A.D."/>
            <person name="Quatrano R.S."/>
            <person name="Mayer K.F.X."/>
            <person name="Goodstein D."/>
            <person name="Casacuberta J.M."/>
            <person name="Vandepoele K."/>
            <person name="Reski R."/>
            <person name="Cuming A.C."/>
            <person name="Tuskan G.A."/>
            <person name="Maumus F."/>
            <person name="Salse J."/>
            <person name="Schmutz J."/>
            <person name="Rensing S.A."/>
        </authorList>
    </citation>
    <scope>NUCLEOTIDE SEQUENCE [LARGE SCALE GENOMIC DNA]</scope>
    <source>
        <strain evidence="2 3">cv. Gransden 2004</strain>
    </source>
</reference>
<organism evidence="1">
    <name type="scientific">Physcomitrium patens</name>
    <name type="common">Spreading-leaved earth moss</name>
    <name type="synonym">Physcomitrella patens</name>
    <dbReference type="NCBI Taxonomy" id="3218"/>
    <lineage>
        <taxon>Eukaryota</taxon>
        <taxon>Viridiplantae</taxon>
        <taxon>Streptophyta</taxon>
        <taxon>Embryophyta</taxon>
        <taxon>Bryophyta</taxon>
        <taxon>Bryophytina</taxon>
        <taxon>Bryopsida</taxon>
        <taxon>Funariidae</taxon>
        <taxon>Funariales</taxon>
        <taxon>Funariaceae</taxon>
        <taxon>Physcomitrium</taxon>
    </lineage>
</organism>
<reference evidence="2" key="3">
    <citation type="submission" date="2020-12" db="UniProtKB">
        <authorList>
            <consortium name="EnsemblPlants"/>
        </authorList>
    </citation>
    <scope>IDENTIFICATION</scope>
</reference>
<proteinExistence type="predicted"/>
<keyword evidence="3" id="KW-1185">Reference proteome</keyword>
<accession>A0A2K1JDG1</accession>
<evidence type="ECO:0000313" key="3">
    <source>
        <dbReference type="Proteomes" id="UP000006727"/>
    </source>
</evidence>
<dbReference type="EnsemblPlants" id="Pp3c15_17040V3.1">
    <property type="protein sequence ID" value="Pp3c15_17040V3.1"/>
    <property type="gene ID" value="Pp3c15_17040"/>
</dbReference>
<name>A0A2K1JDG1_PHYPA</name>
<dbReference type="Gramene" id="Pp3c15_17040V3.1">
    <property type="protein sequence ID" value="Pp3c15_17040V3.1"/>
    <property type="gene ID" value="Pp3c15_17040"/>
</dbReference>
<evidence type="ECO:0000313" key="1">
    <source>
        <dbReference type="EMBL" id="PNR39565.1"/>
    </source>
</evidence>